<evidence type="ECO:0000313" key="3">
    <source>
        <dbReference type="Proteomes" id="UP001187192"/>
    </source>
</evidence>
<sequence length="288" mass="30910">MSLVRILVSYGGEWVEAPEAGIFKFTGSKGKGMTVPKSITYQELLDKIYHLLMVDPDEFAISLKVLYASSLPVPPAEIISDDDVNFFISENSNVSLRSPLCVTIVKRSSHIQQNGNGEGSSQAFNAEPGTQERTRDPIVPLAGIEENVPDLSVDNERDDGDDDDVGTPSAELAPGDALVGPQLGTGNPQSTCNATDVDPITPVGPATAPPSHQSHANTTEWETTREALTAIRKEVERTKKQRETSAEKDRPPQHKCGRCGMLGHNCQTCVVPKELQPNSSSGGTGECT</sequence>
<feature type="region of interest" description="Disordered" evidence="1">
    <location>
        <begin position="232"/>
        <end position="257"/>
    </location>
</feature>
<evidence type="ECO:0008006" key="4">
    <source>
        <dbReference type="Google" id="ProtNLM"/>
    </source>
</evidence>
<feature type="compositionally biased region" description="Polar residues" evidence="1">
    <location>
        <begin position="111"/>
        <end position="124"/>
    </location>
</feature>
<protein>
    <recommendedName>
        <fullName evidence="4">PB1 domain-containing protein</fullName>
    </recommendedName>
</protein>
<dbReference type="AlphaFoldDB" id="A0AA87ZKW5"/>
<name>A0AA87ZKW5_FICCA</name>
<feature type="region of interest" description="Disordered" evidence="1">
    <location>
        <begin position="111"/>
        <end position="195"/>
    </location>
</feature>
<feature type="compositionally biased region" description="Polar residues" evidence="1">
    <location>
        <begin position="184"/>
        <end position="194"/>
    </location>
</feature>
<evidence type="ECO:0000313" key="2">
    <source>
        <dbReference type="EMBL" id="GMN28378.1"/>
    </source>
</evidence>
<accession>A0AA87ZKW5</accession>
<comment type="caution">
    <text evidence="2">The sequence shown here is derived from an EMBL/GenBank/DDBJ whole genome shotgun (WGS) entry which is preliminary data.</text>
</comment>
<gene>
    <name evidence="2" type="ORF">TIFTF001_002026</name>
</gene>
<evidence type="ECO:0000256" key="1">
    <source>
        <dbReference type="SAM" id="MobiDB-lite"/>
    </source>
</evidence>
<reference evidence="2" key="1">
    <citation type="submission" date="2023-07" db="EMBL/GenBank/DDBJ databases">
        <title>draft genome sequence of fig (Ficus carica).</title>
        <authorList>
            <person name="Takahashi T."/>
            <person name="Nishimura K."/>
        </authorList>
    </citation>
    <scope>NUCLEOTIDE SEQUENCE</scope>
</reference>
<organism evidence="2 3">
    <name type="scientific">Ficus carica</name>
    <name type="common">Common fig</name>
    <dbReference type="NCBI Taxonomy" id="3494"/>
    <lineage>
        <taxon>Eukaryota</taxon>
        <taxon>Viridiplantae</taxon>
        <taxon>Streptophyta</taxon>
        <taxon>Embryophyta</taxon>
        <taxon>Tracheophyta</taxon>
        <taxon>Spermatophyta</taxon>
        <taxon>Magnoliopsida</taxon>
        <taxon>eudicotyledons</taxon>
        <taxon>Gunneridae</taxon>
        <taxon>Pentapetalae</taxon>
        <taxon>rosids</taxon>
        <taxon>fabids</taxon>
        <taxon>Rosales</taxon>
        <taxon>Moraceae</taxon>
        <taxon>Ficeae</taxon>
        <taxon>Ficus</taxon>
    </lineage>
</organism>
<feature type="compositionally biased region" description="Basic and acidic residues" evidence="1">
    <location>
        <begin position="232"/>
        <end position="252"/>
    </location>
</feature>
<dbReference type="Proteomes" id="UP001187192">
    <property type="component" value="Unassembled WGS sequence"/>
</dbReference>
<proteinExistence type="predicted"/>
<feature type="compositionally biased region" description="Acidic residues" evidence="1">
    <location>
        <begin position="156"/>
        <end position="165"/>
    </location>
</feature>
<dbReference type="EMBL" id="BTGU01000002">
    <property type="protein sequence ID" value="GMN28378.1"/>
    <property type="molecule type" value="Genomic_DNA"/>
</dbReference>
<keyword evidence="3" id="KW-1185">Reference proteome</keyword>